<name>A0A5A7U4Q2_CUCMM</name>
<evidence type="ECO:0000313" key="2">
    <source>
        <dbReference type="EMBL" id="TYK28353.1"/>
    </source>
</evidence>
<evidence type="ECO:0000313" key="1">
    <source>
        <dbReference type="EMBL" id="KAA0048551.1"/>
    </source>
</evidence>
<reference evidence="3 4" key="1">
    <citation type="submission" date="2019-08" db="EMBL/GenBank/DDBJ databases">
        <title>Draft genome sequences of two oriental melons (Cucumis melo L. var makuwa).</title>
        <authorList>
            <person name="Kwon S.-Y."/>
        </authorList>
    </citation>
    <scope>NUCLEOTIDE SEQUENCE [LARGE SCALE GENOMIC DNA]</scope>
    <source>
        <strain evidence="4">cv. Chang Bougi</strain>
        <strain evidence="3">cv. SW 3</strain>
        <tissue evidence="1">Leaf</tissue>
    </source>
</reference>
<dbReference type="PANTHER" id="PTHR11439">
    <property type="entry name" value="GAG-POL-RELATED RETROTRANSPOSON"/>
    <property type="match status" value="1"/>
</dbReference>
<dbReference type="AlphaFoldDB" id="A0A5A7U4Q2"/>
<dbReference type="EMBL" id="SSTE01012822">
    <property type="protein sequence ID" value="KAA0048551.1"/>
    <property type="molecule type" value="Genomic_DNA"/>
</dbReference>
<dbReference type="OrthoDB" id="418757at2759"/>
<dbReference type="EMBL" id="SSTD01002133">
    <property type="protein sequence ID" value="TYK28353.1"/>
    <property type="molecule type" value="Genomic_DNA"/>
</dbReference>
<protein>
    <submittedName>
        <fullName evidence="1">Gag/pol protein</fullName>
    </submittedName>
</protein>
<evidence type="ECO:0000313" key="4">
    <source>
        <dbReference type="Proteomes" id="UP000321947"/>
    </source>
</evidence>
<dbReference type="PANTHER" id="PTHR11439:SF496">
    <property type="entry name" value="RNA-DIRECTED DNA POLYMERASE"/>
    <property type="match status" value="1"/>
</dbReference>
<comment type="caution">
    <text evidence="1">The sequence shown here is derived from an EMBL/GenBank/DDBJ whole genome shotgun (WGS) entry which is preliminary data.</text>
</comment>
<proteinExistence type="predicted"/>
<dbReference type="Proteomes" id="UP000321947">
    <property type="component" value="Unassembled WGS sequence"/>
</dbReference>
<organism evidence="1 3">
    <name type="scientific">Cucumis melo var. makuwa</name>
    <name type="common">Oriental melon</name>
    <dbReference type="NCBI Taxonomy" id="1194695"/>
    <lineage>
        <taxon>Eukaryota</taxon>
        <taxon>Viridiplantae</taxon>
        <taxon>Streptophyta</taxon>
        <taxon>Embryophyta</taxon>
        <taxon>Tracheophyta</taxon>
        <taxon>Spermatophyta</taxon>
        <taxon>Magnoliopsida</taxon>
        <taxon>eudicotyledons</taxon>
        <taxon>Gunneridae</taxon>
        <taxon>Pentapetalae</taxon>
        <taxon>rosids</taxon>
        <taxon>fabids</taxon>
        <taxon>Cucurbitales</taxon>
        <taxon>Cucurbitaceae</taxon>
        <taxon>Benincaseae</taxon>
        <taxon>Cucumis</taxon>
    </lineage>
</organism>
<evidence type="ECO:0000313" key="3">
    <source>
        <dbReference type="Proteomes" id="UP000321393"/>
    </source>
</evidence>
<gene>
    <name evidence="2" type="ORF">E5676_scaffold600G001910</name>
    <name evidence="1" type="ORF">E6C27_scaffold61G001830</name>
</gene>
<sequence>MLVRYSMQNYEKGLLPFKHGVHLSKEQCPKTPQEVENMRRIPYASTVGSLIYVMLCTRLSICYSVGIVSRYQSNLGLDHWTTVKIILKYLRRTRDYMFVHGAKDLILTGYTDYDFQIDKDFRNFTSESVFTLNRGAMV</sequence>
<accession>A0A5A7U4Q2</accession>
<dbReference type="Proteomes" id="UP000321393">
    <property type="component" value="Unassembled WGS sequence"/>
</dbReference>